<dbReference type="AlphaFoldDB" id="A0A938BSX1"/>
<name>A0A938BSX1_UNCW3</name>
<evidence type="ECO:0000256" key="1">
    <source>
        <dbReference type="SAM" id="Phobius"/>
    </source>
</evidence>
<reference evidence="2" key="1">
    <citation type="submission" date="2019-03" db="EMBL/GenBank/DDBJ databases">
        <title>Lake Tanganyika Metagenome-Assembled Genomes (MAGs).</title>
        <authorList>
            <person name="Tran P."/>
        </authorList>
    </citation>
    <scope>NUCLEOTIDE SEQUENCE</scope>
    <source>
        <strain evidence="2">K_DeepCast_150m_m2_040</strain>
    </source>
</reference>
<keyword evidence="1" id="KW-0812">Transmembrane</keyword>
<evidence type="ECO:0000313" key="2">
    <source>
        <dbReference type="EMBL" id="MBM3330373.1"/>
    </source>
</evidence>
<evidence type="ECO:0000313" key="3">
    <source>
        <dbReference type="Proteomes" id="UP000779900"/>
    </source>
</evidence>
<organism evidence="2 3">
    <name type="scientific">candidate division WOR-3 bacterium</name>
    <dbReference type="NCBI Taxonomy" id="2052148"/>
    <lineage>
        <taxon>Bacteria</taxon>
        <taxon>Bacteria division WOR-3</taxon>
    </lineage>
</organism>
<sequence length="210" mass="23659">MIQDSDLNGIEPDYGELATIEDPQPLRRKRPGKVIRLAGIAFLAFVLIAGVIVFTPSLRRDFLPELAARAGLVRRAPKPADPEALLPVPVLWARLELRSLPESVVQNLTQGRYYYDKRLPGNFGLAIDYWKKALAGMGEAEKVGVQRLVVSAERELARHFSADSADAFVLLKQGKRDEAVALLEKMRADYLDVNSPQYNWASQMLYKRRR</sequence>
<keyword evidence="1" id="KW-0472">Membrane</keyword>
<evidence type="ECO:0008006" key="4">
    <source>
        <dbReference type="Google" id="ProtNLM"/>
    </source>
</evidence>
<dbReference type="Proteomes" id="UP000779900">
    <property type="component" value="Unassembled WGS sequence"/>
</dbReference>
<gene>
    <name evidence="2" type="ORF">FJY68_00820</name>
</gene>
<protein>
    <recommendedName>
        <fullName evidence="4">Tetratricopeptide repeat protein</fullName>
    </recommendedName>
</protein>
<proteinExistence type="predicted"/>
<dbReference type="EMBL" id="VGIR01000002">
    <property type="protein sequence ID" value="MBM3330373.1"/>
    <property type="molecule type" value="Genomic_DNA"/>
</dbReference>
<feature type="transmembrane region" description="Helical" evidence="1">
    <location>
        <begin position="34"/>
        <end position="54"/>
    </location>
</feature>
<keyword evidence="1" id="KW-1133">Transmembrane helix</keyword>
<comment type="caution">
    <text evidence="2">The sequence shown here is derived from an EMBL/GenBank/DDBJ whole genome shotgun (WGS) entry which is preliminary data.</text>
</comment>
<accession>A0A938BSX1</accession>